<keyword evidence="6 8" id="KW-0408">Iron</keyword>
<evidence type="ECO:0000313" key="11">
    <source>
        <dbReference type="EMBL" id="AOV18004.1"/>
    </source>
</evidence>
<keyword evidence="9" id="KW-0812">Transmembrane</keyword>
<feature type="domain" description="Cytochrome c" evidence="10">
    <location>
        <begin position="82"/>
        <end position="169"/>
    </location>
</feature>
<dbReference type="AlphaFoldDB" id="A0A1D8KAM0"/>
<evidence type="ECO:0000256" key="3">
    <source>
        <dbReference type="ARBA" id="ARBA00022617"/>
    </source>
</evidence>
<proteinExistence type="predicted"/>
<reference evidence="11 12" key="1">
    <citation type="submission" date="2016-09" db="EMBL/GenBank/DDBJ databases">
        <title>Acidihalobacter prosperus V6 (DSM14174).</title>
        <authorList>
            <person name="Khaleque H.N."/>
            <person name="Ramsay J.P."/>
            <person name="Murphy R.J.T."/>
            <person name="Kaksonen A.H."/>
            <person name="Boxall N.J."/>
            <person name="Watkin E.L.J."/>
        </authorList>
    </citation>
    <scope>NUCLEOTIDE SEQUENCE [LARGE SCALE GENOMIC DNA]</scope>
    <source>
        <strain evidence="11 12">V6</strain>
    </source>
</reference>
<feature type="binding site" description="covalent" evidence="8">
    <location>
        <position position="98"/>
    </location>
    <ligand>
        <name>heme c</name>
        <dbReference type="ChEBI" id="CHEBI:61717"/>
    </ligand>
</feature>
<name>A0A1D8KAM0_9GAMM</name>
<evidence type="ECO:0000313" key="12">
    <source>
        <dbReference type="Proteomes" id="UP000095342"/>
    </source>
</evidence>
<dbReference type="SUPFAM" id="SSF46626">
    <property type="entry name" value="Cytochrome c"/>
    <property type="match status" value="1"/>
</dbReference>
<dbReference type="GO" id="GO:0005506">
    <property type="term" value="F:iron ion binding"/>
    <property type="evidence" value="ECO:0007669"/>
    <property type="project" value="InterPro"/>
</dbReference>
<feature type="binding site" description="covalent" evidence="8">
    <location>
        <position position="102"/>
    </location>
    <ligand>
        <name>heme c</name>
        <dbReference type="ChEBI" id="CHEBI:61717"/>
    </ligand>
</feature>
<dbReference type="GO" id="GO:0020037">
    <property type="term" value="F:heme binding"/>
    <property type="evidence" value="ECO:0007669"/>
    <property type="project" value="InterPro"/>
</dbReference>
<dbReference type="InterPro" id="IPR009056">
    <property type="entry name" value="Cyt_c-like_dom"/>
</dbReference>
<gene>
    <name evidence="11" type="ORF">BJI67_13880</name>
</gene>
<evidence type="ECO:0000256" key="7">
    <source>
        <dbReference type="ARBA" id="ARBA00031244"/>
    </source>
</evidence>
<dbReference type="PROSITE" id="PS51007">
    <property type="entry name" value="CYTC"/>
    <property type="match status" value="1"/>
</dbReference>
<keyword evidence="5" id="KW-0249">Electron transport</keyword>
<keyword evidence="4 8" id="KW-0479">Metal-binding</keyword>
<protein>
    <recommendedName>
        <fullName evidence="1">Cytochrome c-551</fullName>
    </recommendedName>
    <alternativeName>
        <fullName evidence="7">Cytochrome c551</fullName>
    </alternativeName>
</protein>
<accession>A0A1D8KAM0</accession>
<feature type="binding site" description="covalent" evidence="8">
    <location>
        <position position="148"/>
    </location>
    <ligand>
        <name>heme c</name>
        <dbReference type="ChEBI" id="CHEBI:61717"/>
    </ligand>
</feature>
<evidence type="ECO:0000256" key="2">
    <source>
        <dbReference type="ARBA" id="ARBA00022448"/>
    </source>
</evidence>
<feature type="transmembrane region" description="Helical" evidence="9">
    <location>
        <begin position="32"/>
        <end position="49"/>
    </location>
</feature>
<evidence type="ECO:0000256" key="1">
    <source>
        <dbReference type="ARBA" id="ARBA00021020"/>
    </source>
</evidence>
<dbReference type="EMBL" id="CP017448">
    <property type="protein sequence ID" value="AOV18004.1"/>
    <property type="molecule type" value="Genomic_DNA"/>
</dbReference>
<keyword evidence="2" id="KW-0813">Transport</keyword>
<evidence type="ECO:0000256" key="5">
    <source>
        <dbReference type="ARBA" id="ARBA00022982"/>
    </source>
</evidence>
<evidence type="ECO:0000256" key="6">
    <source>
        <dbReference type="ARBA" id="ARBA00023004"/>
    </source>
</evidence>
<dbReference type="KEGG" id="aaeo:BJI67_13880"/>
<comment type="PTM">
    <text evidence="8">Binds 1 heme c group covalently per subunit.</text>
</comment>
<organism evidence="11 12">
    <name type="scientific">Acidihalobacter aeolianus</name>
    <dbReference type="NCBI Taxonomy" id="2792603"/>
    <lineage>
        <taxon>Bacteria</taxon>
        <taxon>Pseudomonadati</taxon>
        <taxon>Pseudomonadota</taxon>
        <taxon>Gammaproteobacteria</taxon>
        <taxon>Chromatiales</taxon>
        <taxon>Ectothiorhodospiraceae</taxon>
        <taxon>Acidihalobacter</taxon>
    </lineage>
</organism>
<evidence type="ECO:0000256" key="9">
    <source>
        <dbReference type="SAM" id="Phobius"/>
    </source>
</evidence>
<keyword evidence="9" id="KW-1133">Transmembrane helix</keyword>
<evidence type="ECO:0000256" key="4">
    <source>
        <dbReference type="ARBA" id="ARBA00022723"/>
    </source>
</evidence>
<evidence type="ECO:0000259" key="10">
    <source>
        <dbReference type="PROSITE" id="PS51007"/>
    </source>
</evidence>
<dbReference type="InterPro" id="IPR002324">
    <property type="entry name" value="Cyt_c_ID"/>
</dbReference>
<keyword evidence="12" id="KW-1185">Reference proteome</keyword>
<dbReference type="InterPro" id="IPR036909">
    <property type="entry name" value="Cyt_c-like_dom_sf"/>
</dbReference>
<dbReference type="Proteomes" id="UP000095342">
    <property type="component" value="Chromosome"/>
</dbReference>
<keyword evidence="3 8" id="KW-0349">Heme</keyword>
<evidence type="ECO:0000256" key="8">
    <source>
        <dbReference type="PIRSR" id="PIRSR602324-1"/>
    </source>
</evidence>
<sequence>MAAAVDYARCIHADPKAANMRNHILPALQRNVVAALCFGIVATTAPVLADSMGRPMQGMSTHMMGQGMMGSGTAPTQATSPPDARPLIEYVDAQHLTCFACHAISKPGTGPSFEDIARRYAGSEGAANALTTSIVNGATGKWSGYRAMPGGLATTAQAERLAQLIMALQPPG</sequence>
<keyword evidence="9" id="KW-0472">Membrane</keyword>
<dbReference type="GO" id="GO:0009055">
    <property type="term" value="F:electron transfer activity"/>
    <property type="evidence" value="ECO:0007669"/>
    <property type="project" value="InterPro"/>
</dbReference>
<dbReference type="Gene3D" id="1.10.760.10">
    <property type="entry name" value="Cytochrome c-like domain"/>
    <property type="match status" value="1"/>
</dbReference>
<dbReference type="PRINTS" id="PR00606">
    <property type="entry name" value="CYTCHROMECID"/>
</dbReference>